<feature type="transmembrane region" description="Helical" evidence="8">
    <location>
        <begin position="197"/>
        <end position="215"/>
    </location>
</feature>
<evidence type="ECO:0000256" key="7">
    <source>
        <dbReference type="ARBA" id="ARBA00023136"/>
    </source>
</evidence>
<proteinExistence type="inferred from homology"/>
<feature type="transmembrane region" description="Helical" evidence="8">
    <location>
        <begin position="41"/>
        <end position="62"/>
    </location>
</feature>
<reference evidence="9 10" key="1">
    <citation type="submission" date="2020-11" db="EMBL/GenBank/DDBJ databases">
        <title>WGS of Herminiimonas contaminans strain Marseille-Q4544 isolated from planarians Schmidtea mediterranea.</title>
        <authorList>
            <person name="Kangale L."/>
        </authorList>
    </citation>
    <scope>NUCLEOTIDE SEQUENCE [LARGE SCALE GENOMIC DNA]</scope>
    <source>
        <strain evidence="9 10">Marseille-Q4544</strain>
    </source>
</reference>
<feature type="transmembrane region" description="Helical" evidence="8">
    <location>
        <begin position="227"/>
        <end position="247"/>
    </location>
</feature>
<dbReference type="EMBL" id="JADOEL010000022">
    <property type="protein sequence ID" value="MBF8179604.1"/>
    <property type="molecule type" value="Genomic_DNA"/>
</dbReference>
<feature type="transmembrane region" description="Helical" evidence="8">
    <location>
        <begin position="166"/>
        <end position="185"/>
    </location>
</feature>
<keyword evidence="10" id="KW-1185">Reference proteome</keyword>
<dbReference type="Pfam" id="PF01925">
    <property type="entry name" value="TauE"/>
    <property type="match status" value="1"/>
</dbReference>
<organism evidence="9 10">
    <name type="scientific">Herminiimonas contaminans</name>
    <dbReference type="NCBI Taxonomy" id="1111140"/>
    <lineage>
        <taxon>Bacteria</taxon>
        <taxon>Pseudomonadati</taxon>
        <taxon>Pseudomonadota</taxon>
        <taxon>Betaproteobacteria</taxon>
        <taxon>Burkholderiales</taxon>
        <taxon>Oxalobacteraceae</taxon>
        <taxon>Herminiimonas</taxon>
    </lineage>
</organism>
<keyword evidence="4 8" id="KW-1003">Cell membrane</keyword>
<feature type="transmembrane region" description="Helical" evidence="8">
    <location>
        <begin position="131"/>
        <end position="154"/>
    </location>
</feature>
<comment type="subcellular location">
    <subcellularLocation>
        <location evidence="1 8">Cell membrane</location>
        <topology evidence="1 8">Multi-pass membrane protein</topology>
    </subcellularLocation>
</comment>
<keyword evidence="3" id="KW-0813">Transport</keyword>
<protein>
    <recommendedName>
        <fullName evidence="8">Probable membrane transporter protein</fullName>
    </recommendedName>
</protein>
<feature type="transmembrane region" description="Helical" evidence="8">
    <location>
        <begin position="68"/>
        <end position="89"/>
    </location>
</feature>
<evidence type="ECO:0000256" key="8">
    <source>
        <dbReference type="RuleBase" id="RU363041"/>
    </source>
</evidence>
<feature type="transmembrane region" description="Helical" evidence="8">
    <location>
        <begin position="101"/>
        <end position="119"/>
    </location>
</feature>
<evidence type="ECO:0000313" key="9">
    <source>
        <dbReference type="EMBL" id="MBF8179604.1"/>
    </source>
</evidence>
<dbReference type="PANTHER" id="PTHR30269">
    <property type="entry name" value="TRANSMEMBRANE PROTEIN YFCA"/>
    <property type="match status" value="1"/>
</dbReference>
<evidence type="ECO:0000256" key="6">
    <source>
        <dbReference type="ARBA" id="ARBA00022989"/>
    </source>
</evidence>
<keyword evidence="6 8" id="KW-1133">Transmembrane helix</keyword>
<gene>
    <name evidence="9" type="ORF">IXC47_18115</name>
</gene>
<dbReference type="InterPro" id="IPR052017">
    <property type="entry name" value="TSUP"/>
</dbReference>
<evidence type="ECO:0000256" key="3">
    <source>
        <dbReference type="ARBA" id="ARBA00022448"/>
    </source>
</evidence>
<dbReference type="PANTHER" id="PTHR30269:SF37">
    <property type="entry name" value="MEMBRANE TRANSPORTER PROTEIN"/>
    <property type="match status" value="1"/>
</dbReference>
<evidence type="ECO:0000256" key="2">
    <source>
        <dbReference type="ARBA" id="ARBA00009142"/>
    </source>
</evidence>
<name>A0ABS0EXN8_9BURK</name>
<sequence length="248" mass="26485">MDSIYIFIIVGGIAAGFVQGLSGFAFGMTAMSFWAWGMDPVIAASLAVFGALTGQIIAAFTVKRGFDWRLLLPFFVGGAIGIPIGVLLLPQLNMDMFKAMLGGILIVWCPSMLFVSRFPKLKPQGPVADGTIGLIGGVMSGFGGFAGIVPTLWCTLQGMAKDKQRVIIQNFNLGALIFTMLAYLYKGIITASMLPYFAVLVPAMLIPSLLGARLYHRISDVAFRRLVLSLLTLSGIALLSSSLPKLLA</sequence>
<keyword evidence="7 8" id="KW-0472">Membrane</keyword>
<evidence type="ECO:0000313" key="10">
    <source>
        <dbReference type="Proteomes" id="UP000657372"/>
    </source>
</evidence>
<comment type="caution">
    <text evidence="9">The sequence shown here is derived from an EMBL/GenBank/DDBJ whole genome shotgun (WGS) entry which is preliminary data.</text>
</comment>
<accession>A0ABS0EXN8</accession>
<dbReference type="Proteomes" id="UP000657372">
    <property type="component" value="Unassembled WGS sequence"/>
</dbReference>
<keyword evidence="5 8" id="KW-0812">Transmembrane</keyword>
<evidence type="ECO:0000256" key="4">
    <source>
        <dbReference type="ARBA" id="ARBA00022475"/>
    </source>
</evidence>
<feature type="transmembrane region" description="Helical" evidence="8">
    <location>
        <begin position="6"/>
        <end position="29"/>
    </location>
</feature>
<dbReference type="RefSeq" id="WP_195876601.1">
    <property type="nucleotide sequence ID" value="NZ_JADOEL010000022.1"/>
</dbReference>
<dbReference type="InterPro" id="IPR002781">
    <property type="entry name" value="TM_pro_TauE-like"/>
</dbReference>
<evidence type="ECO:0000256" key="1">
    <source>
        <dbReference type="ARBA" id="ARBA00004651"/>
    </source>
</evidence>
<comment type="similarity">
    <text evidence="2 8">Belongs to the 4-toluene sulfonate uptake permease (TSUP) (TC 2.A.102) family.</text>
</comment>
<evidence type="ECO:0000256" key="5">
    <source>
        <dbReference type="ARBA" id="ARBA00022692"/>
    </source>
</evidence>